<sequence length="103" mass="12300">MSSITPYEAAAAAILKFLEKRITALSIKIATDRANLRERLPLSYTTWKRENRWTADLERYQIELEKLWIKIQDATLDYKMVWVDEVEKRYADRIGNWRANSMF</sequence>
<dbReference type="OrthoDB" id="3693038at2759"/>
<dbReference type="AlphaFoldDB" id="W6YBZ8"/>
<dbReference type="KEGG" id="bze:COCCADRAFT_97075"/>
<protein>
    <submittedName>
        <fullName evidence="1">Uncharacterized protein</fullName>
    </submittedName>
</protein>
<dbReference type="Proteomes" id="UP000053841">
    <property type="component" value="Unassembled WGS sequence"/>
</dbReference>
<organism evidence="1 2">
    <name type="scientific">Cochliobolus carbonum (strain 26-R-13)</name>
    <name type="common">Maize leaf spot fungus</name>
    <name type="synonym">Bipolaris zeicola</name>
    <dbReference type="NCBI Taxonomy" id="930089"/>
    <lineage>
        <taxon>Eukaryota</taxon>
        <taxon>Fungi</taxon>
        <taxon>Dikarya</taxon>
        <taxon>Ascomycota</taxon>
        <taxon>Pezizomycotina</taxon>
        <taxon>Dothideomycetes</taxon>
        <taxon>Pleosporomycetidae</taxon>
        <taxon>Pleosporales</taxon>
        <taxon>Pleosporineae</taxon>
        <taxon>Pleosporaceae</taxon>
        <taxon>Bipolaris</taxon>
    </lineage>
</organism>
<evidence type="ECO:0000313" key="2">
    <source>
        <dbReference type="Proteomes" id="UP000053841"/>
    </source>
</evidence>
<dbReference type="HOGENOM" id="CLU_172675_0_0_1"/>
<proteinExistence type="predicted"/>
<dbReference type="GeneID" id="19154301"/>
<dbReference type="RefSeq" id="XP_007712635.1">
    <property type="nucleotide sequence ID" value="XM_007714445.1"/>
</dbReference>
<evidence type="ECO:0000313" key="1">
    <source>
        <dbReference type="EMBL" id="EUC33049.1"/>
    </source>
</evidence>
<accession>W6YBZ8</accession>
<keyword evidence="2" id="KW-1185">Reference proteome</keyword>
<dbReference type="EMBL" id="KI964618">
    <property type="protein sequence ID" value="EUC33049.1"/>
    <property type="molecule type" value="Genomic_DNA"/>
</dbReference>
<reference evidence="1 2" key="1">
    <citation type="journal article" date="2013" name="PLoS Genet.">
        <title>Comparative genome structure, secondary metabolite, and effector coding capacity across Cochliobolus pathogens.</title>
        <authorList>
            <person name="Condon B.J."/>
            <person name="Leng Y."/>
            <person name="Wu D."/>
            <person name="Bushley K.E."/>
            <person name="Ohm R.A."/>
            <person name="Otillar R."/>
            <person name="Martin J."/>
            <person name="Schackwitz W."/>
            <person name="Grimwood J."/>
            <person name="MohdZainudin N."/>
            <person name="Xue C."/>
            <person name="Wang R."/>
            <person name="Manning V.A."/>
            <person name="Dhillon B."/>
            <person name="Tu Z.J."/>
            <person name="Steffenson B.J."/>
            <person name="Salamov A."/>
            <person name="Sun H."/>
            <person name="Lowry S."/>
            <person name="LaButti K."/>
            <person name="Han J."/>
            <person name="Copeland A."/>
            <person name="Lindquist E."/>
            <person name="Barry K."/>
            <person name="Schmutz J."/>
            <person name="Baker S.E."/>
            <person name="Ciuffetti L.M."/>
            <person name="Grigoriev I.V."/>
            <person name="Zhong S."/>
            <person name="Turgeon B.G."/>
        </authorList>
    </citation>
    <scope>NUCLEOTIDE SEQUENCE [LARGE SCALE GENOMIC DNA]</scope>
    <source>
        <strain evidence="1 2">26-R-13</strain>
    </source>
</reference>
<gene>
    <name evidence="1" type="ORF">COCCADRAFT_97075</name>
</gene>
<name>W6YBZ8_COCC2</name>